<name>A0AAP0C7T7_9ASTR</name>
<reference evidence="2 3" key="1">
    <citation type="submission" date="2024-04" db="EMBL/GenBank/DDBJ databases">
        <title>The reference genome of an endangered Asteraceae, Deinandra increscens subsp. villosa, native to the Central Coast of California.</title>
        <authorList>
            <person name="Guilliams M."/>
            <person name="Hasenstab-Lehman K."/>
            <person name="Meyer R."/>
            <person name="Mcevoy S."/>
        </authorList>
    </citation>
    <scope>NUCLEOTIDE SEQUENCE [LARGE SCALE GENOMIC DNA]</scope>
    <source>
        <tissue evidence="2">Leaf</tissue>
    </source>
</reference>
<sequence>MMNTGPKLKKLKPCLLNTSMEDTHLQSTTHSGALIGSNDDLLTEILLRLPATSIIRFKSVSKHWRLLLSDRTFTLRYDNLSKSPGVFFHNIYVPYDVKNQSTPPFCSFDFCNDPHGIKIVQSCNGLLLCSSDKGGRRVRRYYVLNPTTKNFQIIPVVLGGEAVCKTEAVRKSICFMGLAFHPTDCVRYKIVCVRRLKRGGKLFQIQIYSSGTGKWKISVKSFLADYRSFITGVYWNGAIYWAPSLNTCMFFDIVVEKLQTLASPEKSTDSSSILWTEYLGESRGHLHLIVIKYHREYKISFVNVYEMSSDRSGWFVKYRVERDEIRRGISYSRFTFLDVVRGVKEEDTFMVLHNIHGKLIKYNVYDKSFKEIFNRNLYKRYSNNVDDKSFKQIYSGSLTTGYLYYHRYTESLASF</sequence>
<organism evidence="2 3">
    <name type="scientific">Deinandra increscens subsp. villosa</name>
    <dbReference type="NCBI Taxonomy" id="3103831"/>
    <lineage>
        <taxon>Eukaryota</taxon>
        <taxon>Viridiplantae</taxon>
        <taxon>Streptophyta</taxon>
        <taxon>Embryophyta</taxon>
        <taxon>Tracheophyta</taxon>
        <taxon>Spermatophyta</taxon>
        <taxon>Magnoliopsida</taxon>
        <taxon>eudicotyledons</taxon>
        <taxon>Gunneridae</taxon>
        <taxon>Pentapetalae</taxon>
        <taxon>asterids</taxon>
        <taxon>campanulids</taxon>
        <taxon>Asterales</taxon>
        <taxon>Asteraceae</taxon>
        <taxon>Asteroideae</taxon>
        <taxon>Heliantheae alliance</taxon>
        <taxon>Madieae</taxon>
        <taxon>Madiinae</taxon>
        <taxon>Deinandra</taxon>
    </lineage>
</organism>
<dbReference type="NCBIfam" id="TIGR01640">
    <property type="entry name" value="F_box_assoc_1"/>
    <property type="match status" value="1"/>
</dbReference>
<dbReference type="Pfam" id="PF08268">
    <property type="entry name" value="FBA_3"/>
    <property type="match status" value="1"/>
</dbReference>
<dbReference type="InterPro" id="IPR036047">
    <property type="entry name" value="F-box-like_dom_sf"/>
</dbReference>
<evidence type="ECO:0000313" key="3">
    <source>
        <dbReference type="Proteomes" id="UP001408789"/>
    </source>
</evidence>
<evidence type="ECO:0000313" key="2">
    <source>
        <dbReference type="EMBL" id="KAK9051340.1"/>
    </source>
</evidence>
<gene>
    <name evidence="2" type="ORF">SSX86_027967</name>
</gene>
<accession>A0AAP0C7T7</accession>
<dbReference type="PANTHER" id="PTHR35546:SF115">
    <property type="entry name" value="F-BOX DOMAIN-CONTAINING PROTEIN"/>
    <property type="match status" value="1"/>
</dbReference>
<dbReference type="Gene3D" id="1.20.1280.50">
    <property type="match status" value="1"/>
</dbReference>
<dbReference type="InterPro" id="IPR013187">
    <property type="entry name" value="F-box-assoc_dom_typ3"/>
</dbReference>
<protein>
    <recommendedName>
        <fullName evidence="1">F-box domain-containing protein</fullName>
    </recommendedName>
</protein>
<dbReference type="SUPFAM" id="SSF81383">
    <property type="entry name" value="F-box domain"/>
    <property type="match status" value="1"/>
</dbReference>
<dbReference type="AlphaFoldDB" id="A0AAP0C7T7"/>
<dbReference type="Proteomes" id="UP001408789">
    <property type="component" value="Unassembled WGS sequence"/>
</dbReference>
<dbReference type="InterPro" id="IPR017451">
    <property type="entry name" value="F-box-assoc_interact_dom"/>
</dbReference>
<dbReference type="InterPro" id="IPR055290">
    <property type="entry name" value="At3g26010-like"/>
</dbReference>
<dbReference type="PANTHER" id="PTHR35546">
    <property type="entry name" value="F-BOX PROTEIN INTERACTION DOMAIN PROTEIN-RELATED"/>
    <property type="match status" value="1"/>
</dbReference>
<proteinExistence type="predicted"/>
<dbReference type="InterPro" id="IPR001810">
    <property type="entry name" value="F-box_dom"/>
</dbReference>
<keyword evidence="3" id="KW-1185">Reference proteome</keyword>
<evidence type="ECO:0000259" key="1">
    <source>
        <dbReference type="SMART" id="SM00256"/>
    </source>
</evidence>
<dbReference type="SUPFAM" id="SSF101898">
    <property type="entry name" value="NHL repeat"/>
    <property type="match status" value="1"/>
</dbReference>
<comment type="caution">
    <text evidence="2">The sequence shown here is derived from an EMBL/GenBank/DDBJ whole genome shotgun (WGS) entry which is preliminary data.</text>
</comment>
<dbReference type="Pfam" id="PF00646">
    <property type="entry name" value="F-box"/>
    <property type="match status" value="1"/>
</dbReference>
<feature type="domain" description="F-box" evidence="1">
    <location>
        <begin position="39"/>
        <end position="77"/>
    </location>
</feature>
<dbReference type="EMBL" id="JBCNJP010000027">
    <property type="protein sequence ID" value="KAK9051340.1"/>
    <property type="molecule type" value="Genomic_DNA"/>
</dbReference>
<dbReference type="CDD" id="cd22157">
    <property type="entry name" value="F-box_AtFBW1-like"/>
    <property type="match status" value="1"/>
</dbReference>
<dbReference type="SMART" id="SM00256">
    <property type="entry name" value="FBOX"/>
    <property type="match status" value="1"/>
</dbReference>